<evidence type="ECO:0000259" key="3">
    <source>
        <dbReference type="Pfam" id="PF12768"/>
    </source>
</evidence>
<evidence type="ECO:0000256" key="1">
    <source>
        <dbReference type="SAM" id="Phobius"/>
    </source>
</evidence>
<dbReference type="Proteomes" id="UP000000707">
    <property type="component" value="Unassembled WGS sequence"/>
</dbReference>
<dbReference type="EMBL" id="GL996512">
    <property type="protein sequence ID" value="EGV65633.1"/>
    <property type="molecule type" value="Genomic_DNA"/>
</dbReference>
<evidence type="ECO:0000313" key="6">
    <source>
        <dbReference type="EMBL" id="EGV65633.1"/>
    </source>
</evidence>
<evidence type="ECO:0008006" key="8">
    <source>
        <dbReference type="Google" id="ProtNLM"/>
    </source>
</evidence>
<dbReference type="InterPro" id="IPR048265">
    <property type="entry name" value="Rax2-like_third"/>
</dbReference>
<organism evidence="7">
    <name type="scientific">Candida tenuis (strain ATCC 10573 / BCRC 21748 / CBS 615 / JCM 9827 / NBRC 10315 / NRRL Y-1498 / VKM Y-70)</name>
    <name type="common">Yeast</name>
    <name type="synonym">Yamadazyma tenuis</name>
    <dbReference type="NCBI Taxonomy" id="590646"/>
    <lineage>
        <taxon>Eukaryota</taxon>
        <taxon>Fungi</taxon>
        <taxon>Dikarya</taxon>
        <taxon>Ascomycota</taxon>
        <taxon>Saccharomycotina</taxon>
        <taxon>Pichiomycetes</taxon>
        <taxon>Debaryomycetaceae</taxon>
        <taxon>Yamadazyma</taxon>
    </lineage>
</organism>
<dbReference type="InterPro" id="IPR048266">
    <property type="entry name" value="Rax2-like_second"/>
</dbReference>
<reference evidence="6 7" key="1">
    <citation type="journal article" date="2011" name="Proc. Natl. Acad. Sci. U.S.A.">
        <title>Comparative genomics of xylose-fermenting fungi for enhanced biofuel production.</title>
        <authorList>
            <person name="Wohlbach D.J."/>
            <person name="Kuo A."/>
            <person name="Sato T.K."/>
            <person name="Potts K.M."/>
            <person name="Salamov A.A."/>
            <person name="LaButti K.M."/>
            <person name="Sun H."/>
            <person name="Clum A."/>
            <person name="Pangilinan J.L."/>
            <person name="Lindquist E.A."/>
            <person name="Lucas S."/>
            <person name="Lapidus A."/>
            <person name="Jin M."/>
            <person name="Gunawan C."/>
            <person name="Balan V."/>
            <person name="Dale B.E."/>
            <person name="Jeffries T.W."/>
            <person name="Zinkel R."/>
            <person name="Barry K.W."/>
            <person name="Grigoriev I.V."/>
            <person name="Gasch A.P."/>
        </authorList>
    </citation>
    <scope>NUCLEOTIDE SEQUENCE [LARGE SCALE GENOMIC DNA]</scope>
    <source>
        <strain evidence="7">ATCC 10573 / BCRC 21748 / CBS 615 / JCM 9827 / NBRC 10315 / NRRL Y-1498 / VKM Y-70</strain>
    </source>
</reference>
<keyword evidence="1" id="KW-0472">Membrane</keyword>
<dbReference type="OrthoDB" id="2503993at2759"/>
<feature type="domain" description="Rax2-like C-terminal" evidence="3">
    <location>
        <begin position="1014"/>
        <end position="1271"/>
    </location>
</feature>
<keyword evidence="2" id="KW-0732">Signal</keyword>
<proteinExistence type="predicted"/>
<accession>G3AZN9</accession>
<dbReference type="PANTHER" id="PTHR31778">
    <property type="entry name" value="BUD SITE SELECTION PROTEIN RAX2"/>
    <property type="match status" value="1"/>
</dbReference>
<dbReference type="PANTHER" id="PTHR31778:SF2">
    <property type="entry name" value="BUD SITE SELECTION PROTEIN RAX2"/>
    <property type="match status" value="1"/>
</dbReference>
<evidence type="ECO:0000256" key="2">
    <source>
        <dbReference type="SAM" id="SignalP"/>
    </source>
</evidence>
<feature type="domain" description="Rax2-like third" evidence="5">
    <location>
        <begin position="427"/>
        <end position="586"/>
    </location>
</feature>
<dbReference type="GO" id="GO:0000282">
    <property type="term" value="P:cellular bud site selection"/>
    <property type="evidence" value="ECO:0007669"/>
    <property type="project" value="TreeGrafter"/>
</dbReference>
<feature type="signal peptide" evidence="2">
    <location>
        <begin position="1"/>
        <end position="17"/>
    </location>
</feature>
<evidence type="ECO:0000259" key="5">
    <source>
        <dbReference type="Pfam" id="PF20843"/>
    </source>
</evidence>
<dbReference type="Pfam" id="PF20843">
    <property type="entry name" value="Rax2_3"/>
    <property type="match status" value="1"/>
</dbReference>
<keyword evidence="1" id="KW-1133">Transmembrane helix</keyword>
<gene>
    <name evidence="6" type="ORF">CANTEDRAFT_96752</name>
</gene>
<evidence type="ECO:0000259" key="4">
    <source>
        <dbReference type="Pfam" id="PF20842"/>
    </source>
</evidence>
<feature type="chain" id="PRO_5003442775" description="Bud site selection protein RAX2" evidence="2">
    <location>
        <begin position="18"/>
        <end position="1349"/>
    </location>
</feature>
<dbReference type="STRING" id="590646.G3AZN9"/>
<dbReference type="Pfam" id="PF12768">
    <property type="entry name" value="Rax2"/>
    <property type="match status" value="1"/>
</dbReference>
<protein>
    <recommendedName>
        <fullName evidence="8">Bud site selection protein RAX2</fullName>
    </recommendedName>
</protein>
<dbReference type="GO" id="GO:0005935">
    <property type="term" value="C:cellular bud neck"/>
    <property type="evidence" value="ECO:0007669"/>
    <property type="project" value="TreeGrafter"/>
</dbReference>
<dbReference type="GO" id="GO:0005621">
    <property type="term" value="C:cellular bud scar"/>
    <property type="evidence" value="ECO:0007669"/>
    <property type="project" value="TreeGrafter"/>
</dbReference>
<feature type="domain" description="Rax2-like second" evidence="4">
    <location>
        <begin position="228"/>
        <end position="415"/>
    </location>
</feature>
<keyword evidence="1" id="KW-0812">Transmembrane</keyword>
<dbReference type="eggNOG" id="ENOG502QQZD">
    <property type="taxonomic scope" value="Eukaryota"/>
</dbReference>
<feature type="transmembrane region" description="Helical" evidence="1">
    <location>
        <begin position="1286"/>
        <end position="1307"/>
    </location>
</feature>
<dbReference type="HOGENOM" id="CLU_005863_0_0_1"/>
<keyword evidence="7" id="KW-1185">Reference proteome</keyword>
<sequence>MYKLLVPLLLLLRGARADSSSSISHPSLDYGELGGKLGLLGGFNSISYYSSANATGSLTGSISSIQQLSDDTILINGDFDSFNQQACQPPIIYNLTSNDLTNLFSSASAARRKRDSNNSLPSLNGTVETTYIDGDLIYLGGDFEYNDSHGAVVYNSTSKQLIELPFKGFGKNSSVNAITKVDGGDDNGSIIFGGYFDTLGIPDLLVHNITALNNSTKHSNSTNTSLITAEQKISLKHGTFTDVNGDGSSPSSLICPSTGSSLWAPQDNSGGQWLVTLPSQMQGLTPTKVRLYIPDGADSIDTFRIYSYPNNGIMNLTYVDPDTNEIAYCDASCPLSALSSLKEATQDNLDNIADLDVDDVFIGEDDGTFSMYYDSSTQTKTLSYGKNFQEFAFENDVMIDQIGLTVISWHGSKGAVAGFELYSNSIFVYGNETLNEPDCDEDPDKTNKIEINSGSFDSIASIDSSLVNMDYQVSTGGDGKVTLYPNISYSGDYSIIMITPGCISDDSCDLRSIVNVTVYDSEDELLARKSIYQNNNYKKFDYLFYGHLEGSTLSEGQTRIEVEFDQAIVEGTQEPWMVIDKIRADIVELDDYYNTNSTNHTRTKNGTYSGLVELKINGLFEYSLANFSSFNEDMIYTVDDDISPDNLFVGNSTINVLSSELSNDTVVKQFNADNGTLLVLGSFSSNSSNLTLSNDNLINFKISKYNTTSNFTVADIQKRSKWGNFDIVDTGYHTTNYLLSSEDVYVDLVTRADVNSSTIFGGTFNNSITTVSSYGSARVFIGRFQMTNQDDSGVEILDLSNGNKSVDEANNFVLYANEDFYSFGNDFIDETFDTFTFITLPSAEYFIFSSSEDTRTWDNSNKEWITNPNRQLNITEVITLSDGSQIVSGSSFNPMDNYFTNQAYFTSNDDVSNGSFDTFNIDLDGGNITVSYYINDSVSVIGGNFQTTSKTPIVDVGFLSTKDNHSFTGVQGNIEWTSNATIQTVYVDSNDEYLFIGYNNSVSVNGLSLSGGVIIYDIKSNNFTSFQPAELSNSAGGLEVNAIVYYENGKKLLVGGNFDSAGSLDCQGLCIYDIKNTRWESPNSDLDGNYVSDIKFIKSNEVLITGALSLENKDSKFAVYNLDKDEFDSAPSSLNNLSSDDVPTKLIMSDDSYDDDLKGRFIVVGNGFIKGYNGSEWSDIEGIDFSNETRLADVKLLTLKKSNSDNDQTYFSKNQILAVAGKFKLQEYGLVNVAFYDGKIWTPLAYTTLTGTQLGSVNSILVKDQFRYLSSADIENKSSKLSSGKVVGISLACALGSTTFLSLLYIIPYLALFRKNKENETTERIGEKEMMDAVNPEELFHEIDLQRHH</sequence>
<name>G3AZN9_CANTC</name>
<dbReference type="GO" id="GO:1902929">
    <property type="term" value="C:plasma membrane of growing cell tip"/>
    <property type="evidence" value="ECO:0007669"/>
    <property type="project" value="TreeGrafter"/>
</dbReference>
<evidence type="ECO:0000313" key="7">
    <source>
        <dbReference type="Proteomes" id="UP000000707"/>
    </source>
</evidence>
<dbReference type="Pfam" id="PF20842">
    <property type="entry name" value="Rax2_2"/>
    <property type="match status" value="1"/>
</dbReference>
<dbReference type="InterPro" id="IPR024982">
    <property type="entry name" value="Rax2-like_C"/>
</dbReference>